<protein>
    <submittedName>
        <fullName evidence="2">Uncharacterized protein</fullName>
    </submittedName>
</protein>
<organism evidence="2 3">
    <name type="scientific">Mytilus coruscus</name>
    <name type="common">Sea mussel</name>
    <dbReference type="NCBI Taxonomy" id="42192"/>
    <lineage>
        <taxon>Eukaryota</taxon>
        <taxon>Metazoa</taxon>
        <taxon>Spiralia</taxon>
        <taxon>Lophotrochozoa</taxon>
        <taxon>Mollusca</taxon>
        <taxon>Bivalvia</taxon>
        <taxon>Autobranchia</taxon>
        <taxon>Pteriomorphia</taxon>
        <taxon>Mytilida</taxon>
        <taxon>Mytiloidea</taxon>
        <taxon>Mytilidae</taxon>
        <taxon>Mytilinae</taxon>
        <taxon>Mytilus</taxon>
    </lineage>
</organism>
<proteinExistence type="predicted"/>
<keyword evidence="3" id="KW-1185">Reference proteome</keyword>
<feature type="region of interest" description="Disordered" evidence="1">
    <location>
        <begin position="359"/>
        <end position="405"/>
    </location>
</feature>
<dbReference type="AlphaFoldDB" id="A0A6J8A363"/>
<sequence length="405" mass="47055">MSTPKPDHVIIDMDPEECQGMDLKGTNISCISEYEAPPYHPVPRDRQTTEDQKQITHLQDFNSNTRQCLEWEQRRLEQPSRHSEHLTMLEQSLCEPPQKSLSTESLNSEFENLSVCENSEYRTPSPRTNMVVRPQPDSQQDRDVQKQPNDRVFSPLSKNWHIPHPVVDQQEDYNRQQEVQLTPQRYNSHGPTIDYNQQPRFLHTPSPDHVHFSPSVQHENHRQQAVNSPLYQSFNVEHQPTTPSNFAHLQQPVFGHSHQDVNQHQHGYTSPHRLEVNQSQQSTVRNQTDVYSHHQLSYLQQQNNCSTNQQQGVNKVQQPLLPVQQSVQMQHKVKGLQQRLDQLQLGVVNYAQPVRQQHQAAAPVSLPQQQLQQQQHVSAVVHQQPNYQEPRFQPPSSVPRTQPLR</sequence>
<evidence type="ECO:0000313" key="3">
    <source>
        <dbReference type="Proteomes" id="UP000507470"/>
    </source>
</evidence>
<feature type="compositionally biased region" description="Low complexity" evidence="1">
    <location>
        <begin position="359"/>
        <end position="384"/>
    </location>
</feature>
<feature type="compositionally biased region" description="Basic and acidic residues" evidence="1">
    <location>
        <begin position="139"/>
        <end position="149"/>
    </location>
</feature>
<evidence type="ECO:0000256" key="1">
    <source>
        <dbReference type="SAM" id="MobiDB-lite"/>
    </source>
</evidence>
<name>A0A6J8A363_MYTCO</name>
<dbReference type="EMBL" id="CACVKT020000558">
    <property type="protein sequence ID" value="CAC5360308.1"/>
    <property type="molecule type" value="Genomic_DNA"/>
</dbReference>
<gene>
    <name evidence="2" type="ORF">MCOR_2835</name>
</gene>
<dbReference type="Proteomes" id="UP000507470">
    <property type="component" value="Unassembled WGS sequence"/>
</dbReference>
<feature type="compositionally biased region" description="Polar residues" evidence="1">
    <location>
        <begin position="117"/>
        <end position="128"/>
    </location>
</feature>
<evidence type="ECO:0000313" key="2">
    <source>
        <dbReference type="EMBL" id="CAC5360308.1"/>
    </source>
</evidence>
<accession>A0A6J8A363</accession>
<feature type="region of interest" description="Disordered" evidence="1">
    <location>
        <begin position="117"/>
        <end position="160"/>
    </location>
</feature>
<reference evidence="2 3" key="1">
    <citation type="submission" date="2020-06" db="EMBL/GenBank/DDBJ databases">
        <authorList>
            <person name="Li R."/>
            <person name="Bekaert M."/>
        </authorList>
    </citation>
    <scope>NUCLEOTIDE SEQUENCE [LARGE SCALE GENOMIC DNA]</scope>
    <source>
        <strain evidence="3">wild</strain>
    </source>
</reference>